<reference evidence="1 3" key="1">
    <citation type="journal article" date="2014" name="Genome Announc.">
        <title>Draft Genome Sequence of Bacillus alcalophilus AV1934, a Classic Alkaliphile Isolated from Human Feces in 1934.</title>
        <authorList>
            <person name="Attie O."/>
            <person name="Jayaprakash A."/>
            <person name="Shah H."/>
            <person name="Paulsen I.T."/>
            <person name="Morino M."/>
            <person name="Takahashi Y."/>
            <person name="Narumi I."/>
            <person name="Sachidanandam R."/>
            <person name="Satoh K."/>
            <person name="Ito M."/>
            <person name="Krulwich T.A."/>
        </authorList>
    </citation>
    <scope>NUCLEOTIDE SEQUENCE [LARGE SCALE GENOMIC DNA]</scope>
    <source>
        <strain evidence="1 3">AV1934</strain>
    </source>
</reference>
<dbReference type="OrthoDB" id="2991564at2"/>
<dbReference type="EMBL" id="ALPT02000003">
    <property type="protein sequence ID" value="KGA98979.1"/>
    <property type="molecule type" value="Genomic_DNA"/>
</dbReference>
<dbReference type="RefSeq" id="WP_003321827.1">
    <property type="nucleotide sequence ID" value="NZ_JALP01000255.1"/>
</dbReference>
<dbReference type="AlphaFoldDB" id="A0A094WMJ3"/>
<evidence type="ECO:0000313" key="4">
    <source>
        <dbReference type="Proteomes" id="UP000297014"/>
    </source>
</evidence>
<comment type="caution">
    <text evidence="1">The sequence shown here is derived from an EMBL/GenBank/DDBJ whole genome shotgun (WGS) entry which is preliminary data.</text>
</comment>
<reference evidence="2 4" key="2">
    <citation type="submission" date="2014-01" db="EMBL/GenBank/DDBJ databases">
        <title>Draft genome sequencing of Bacillus alcalophilus CGMCC 1.3604.</title>
        <authorList>
            <person name="Yang J."/>
            <person name="Diao L."/>
            <person name="Yang S."/>
        </authorList>
    </citation>
    <scope>NUCLEOTIDE SEQUENCE [LARGE SCALE GENOMIC DNA]</scope>
    <source>
        <strain evidence="2 4">CGMCC 1.3604</strain>
    </source>
</reference>
<dbReference type="eggNOG" id="ENOG502ZQKF">
    <property type="taxonomic scope" value="Bacteria"/>
</dbReference>
<evidence type="ECO:0000313" key="3">
    <source>
        <dbReference type="Proteomes" id="UP000002754"/>
    </source>
</evidence>
<evidence type="ECO:0000313" key="2">
    <source>
        <dbReference type="EMBL" id="THG89206.1"/>
    </source>
</evidence>
<dbReference type="Proteomes" id="UP000002754">
    <property type="component" value="Unassembled WGS sequence"/>
</dbReference>
<protein>
    <submittedName>
        <fullName evidence="1">Uncharacterized protein</fullName>
    </submittedName>
</protein>
<accession>A0A094WMJ3</accession>
<sequence length="149" mass="17666">MKKLIVIFLILIGLLISVILFRFISTTSFGEMLAEDISETDEITHINLYSRVEDEPLWLQIDDPEMINTLIEEQSIISIRNQYKRIQKTLDYSMTIHTRFNSYYFDFDDEFFSGRRSDYKIINGSFIEPILQLDDDLEWLTGDELFNTD</sequence>
<organism evidence="1 3">
    <name type="scientific">Alkalihalobacillus alcalophilus ATCC 27647 = CGMCC 1.3604</name>
    <dbReference type="NCBI Taxonomy" id="1218173"/>
    <lineage>
        <taxon>Bacteria</taxon>
        <taxon>Bacillati</taxon>
        <taxon>Bacillota</taxon>
        <taxon>Bacilli</taxon>
        <taxon>Bacillales</taxon>
        <taxon>Bacillaceae</taxon>
        <taxon>Alkalihalobacillus</taxon>
    </lineage>
</organism>
<dbReference type="EMBL" id="JALP01000255">
    <property type="protein sequence ID" value="THG89206.1"/>
    <property type="molecule type" value="Genomic_DNA"/>
</dbReference>
<name>A0A094WMJ3_ALKAL</name>
<keyword evidence="3" id="KW-1185">Reference proteome</keyword>
<gene>
    <name evidence="2" type="ORF">AJ85_19035</name>
    <name evidence="1" type="ORF">BALCAV_0201665</name>
</gene>
<evidence type="ECO:0000313" key="1">
    <source>
        <dbReference type="EMBL" id="KGA98979.1"/>
    </source>
</evidence>
<proteinExistence type="predicted"/>
<dbReference type="Proteomes" id="UP000297014">
    <property type="component" value="Unassembled WGS sequence"/>
</dbReference>